<dbReference type="PANTHER" id="PTHR33508:SF1">
    <property type="entry name" value="UPF0056 MEMBRANE PROTEIN YHCE"/>
    <property type="match status" value="1"/>
</dbReference>
<feature type="transmembrane region" description="Helical" evidence="7">
    <location>
        <begin position="34"/>
        <end position="54"/>
    </location>
</feature>
<dbReference type="RefSeq" id="WP_283399689.1">
    <property type="nucleotide sequence ID" value="NZ_FXUB01000001.1"/>
</dbReference>
<evidence type="ECO:0000256" key="6">
    <source>
        <dbReference type="ARBA" id="ARBA00023136"/>
    </source>
</evidence>
<comment type="subcellular location">
    <subcellularLocation>
        <location evidence="1 7">Cell membrane</location>
        <topology evidence="1 7">Multi-pass membrane protein</topology>
    </subcellularLocation>
</comment>
<dbReference type="NCBIfam" id="TIGR00427">
    <property type="entry name" value="NAAT family transporter"/>
    <property type="match status" value="1"/>
</dbReference>
<comment type="caution">
    <text evidence="7">Lacks conserved residue(s) required for the propagation of feature annotation.</text>
</comment>
<sequence length="202" mass="21970">MEFLKYLVSILVITDPIFAAILVAGLVDAKEVKAVAFKSSLTVFIAAMVTLLIGDGLLRLLGINLYSIKIFGGLLLLQMAFQMIQARAPKAKHTEEESKAATEKEDISIIPIGIPVLFGPGAFTTILIFKEEAAHFYSFLLLFLAILISTGVIYFIIRNSVHLAKKMGTTGVNVTVRIFGLFVGALGSQFIVDGVKHLWLQG</sequence>
<keyword evidence="6 7" id="KW-0472">Membrane</keyword>
<comment type="similarity">
    <text evidence="2 7">Belongs to the UPF0056 (MarC) family.</text>
</comment>
<evidence type="ECO:0000256" key="1">
    <source>
        <dbReference type="ARBA" id="ARBA00004651"/>
    </source>
</evidence>
<keyword evidence="5 7" id="KW-1133">Transmembrane helix</keyword>
<gene>
    <name evidence="8" type="ORF">SAMN06265339_0181</name>
</gene>
<dbReference type="PANTHER" id="PTHR33508">
    <property type="entry name" value="UPF0056 MEMBRANE PROTEIN YHCE"/>
    <property type="match status" value="1"/>
</dbReference>
<feature type="transmembrane region" description="Helical" evidence="7">
    <location>
        <begin position="135"/>
        <end position="157"/>
    </location>
</feature>
<dbReference type="Pfam" id="PF01914">
    <property type="entry name" value="MarC"/>
    <property type="match status" value="1"/>
</dbReference>
<evidence type="ECO:0000256" key="3">
    <source>
        <dbReference type="ARBA" id="ARBA00022475"/>
    </source>
</evidence>
<evidence type="ECO:0000256" key="4">
    <source>
        <dbReference type="ARBA" id="ARBA00022692"/>
    </source>
</evidence>
<evidence type="ECO:0000256" key="2">
    <source>
        <dbReference type="ARBA" id="ARBA00009784"/>
    </source>
</evidence>
<evidence type="ECO:0000313" key="9">
    <source>
        <dbReference type="Proteomes" id="UP001157911"/>
    </source>
</evidence>
<dbReference type="Proteomes" id="UP001157911">
    <property type="component" value="Unassembled WGS sequence"/>
</dbReference>
<dbReference type="InterPro" id="IPR002771">
    <property type="entry name" value="Multi_antbiot-R_MarC"/>
</dbReference>
<keyword evidence="9" id="KW-1185">Reference proteome</keyword>
<evidence type="ECO:0000256" key="5">
    <source>
        <dbReference type="ARBA" id="ARBA00022989"/>
    </source>
</evidence>
<evidence type="ECO:0000256" key="7">
    <source>
        <dbReference type="RuleBase" id="RU362048"/>
    </source>
</evidence>
<feature type="transmembrane region" description="Helical" evidence="7">
    <location>
        <begin position="107"/>
        <end position="129"/>
    </location>
</feature>
<proteinExistence type="inferred from homology"/>
<comment type="caution">
    <text evidence="8">The sequence shown here is derived from an EMBL/GenBank/DDBJ whole genome shotgun (WGS) entry which is preliminary data.</text>
</comment>
<evidence type="ECO:0000313" key="8">
    <source>
        <dbReference type="EMBL" id="SMP04110.1"/>
    </source>
</evidence>
<protein>
    <recommendedName>
        <fullName evidence="7">UPF0056 membrane protein</fullName>
    </recommendedName>
</protein>
<feature type="transmembrane region" description="Helical" evidence="7">
    <location>
        <begin position="6"/>
        <end position="27"/>
    </location>
</feature>
<keyword evidence="3" id="KW-1003">Cell membrane</keyword>
<name>A0ABY1NAF3_9BACT</name>
<keyword evidence="4 7" id="KW-0812">Transmembrane</keyword>
<accession>A0ABY1NAF3</accession>
<reference evidence="8 9" key="1">
    <citation type="submission" date="2017-05" db="EMBL/GenBank/DDBJ databases">
        <authorList>
            <person name="Varghese N."/>
            <person name="Submissions S."/>
        </authorList>
    </citation>
    <scope>NUCLEOTIDE SEQUENCE [LARGE SCALE GENOMIC DNA]</scope>
    <source>
        <strain evidence="8 9">DSM 15522</strain>
    </source>
</reference>
<dbReference type="EMBL" id="FXUB01000001">
    <property type="protein sequence ID" value="SMP04110.1"/>
    <property type="molecule type" value="Genomic_DNA"/>
</dbReference>
<organism evidence="8 9">
    <name type="scientific">Desulfurobacterium pacificum</name>
    <dbReference type="NCBI Taxonomy" id="240166"/>
    <lineage>
        <taxon>Bacteria</taxon>
        <taxon>Pseudomonadati</taxon>
        <taxon>Aquificota</taxon>
        <taxon>Aquificia</taxon>
        <taxon>Desulfurobacteriales</taxon>
        <taxon>Desulfurobacteriaceae</taxon>
        <taxon>Desulfurobacterium</taxon>
    </lineage>
</organism>